<feature type="domain" description="N-acetyltransferase" evidence="1">
    <location>
        <begin position="12"/>
        <end position="172"/>
    </location>
</feature>
<dbReference type="SUPFAM" id="SSF55729">
    <property type="entry name" value="Acyl-CoA N-acyltransferases (Nat)"/>
    <property type="match status" value="1"/>
</dbReference>
<dbReference type="GO" id="GO:0016747">
    <property type="term" value="F:acyltransferase activity, transferring groups other than amino-acyl groups"/>
    <property type="evidence" value="ECO:0007669"/>
    <property type="project" value="InterPro"/>
</dbReference>
<evidence type="ECO:0000313" key="2">
    <source>
        <dbReference type="EMBL" id="RRR69598.1"/>
    </source>
</evidence>
<accession>A0A426TVS2</accession>
<sequence length="184" mass="21038">MVTIATRDGRPVRVRHMRPEDGVLLERMFYHLSSETRYRRFFMPLDHIDPARVRQEAQRLAQIHPKRELALIALAKESGSDECIAVTRYGRIPNTLHACEGSIVVRDDYQRSGVGRQLFDLLIQSAMARGMQHMSLLTHADNAAMIALVQRLGLPYHGRHSVDLYEMDVQLTDGNKPFFPFTAP</sequence>
<dbReference type="Proteomes" id="UP000280307">
    <property type="component" value="Unassembled WGS sequence"/>
</dbReference>
<keyword evidence="2" id="KW-0808">Transferase</keyword>
<dbReference type="PROSITE" id="PS51186">
    <property type="entry name" value="GNAT"/>
    <property type="match status" value="1"/>
</dbReference>
<protein>
    <submittedName>
        <fullName evidence="2">GNAT family N-acetyltransferase</fullName>
    </submittedName>
</protein>
<dbReference type="InterPro" id="IPR016181">
    <property type="entry name" value="Acyl_CoA_acyltransferase"/>
</dbReference>
<evidence type="ECO:0000313" key="3">
    <source>
        <dbReference type="Proteomes" id="UP000280307"/>
    </source>
</evidence>
<evidence type="ECO:0000259" key="1">
    <source>
        <dbReference type="PROSITE" id="PS51186"/>
    </source>
</evidence>
<organism evidence="2 3">
    <name type="scientific">Candidatus Viridilinea halotolerans</name>
    <dbReference type="NCBI Taxonomy" id="2491704"/>
    <lineage>
        <taxon>Bacteria</taxon>
        <taxon>Bacillati</taxon>
        <taxon>Chloroflexota</taxon>
        <taxon>Chloroflexia</taxon>
        <taxon>Chloroflexales</taxon>
        <taxon>Chloroflexineae</taxon>
        <taxon>Oscillochloridaceae</taxon>
        <taxon>Candidatus Viridilinea</taxon>
    </lineage>
</organism>
<comment type="caution">
    <text evidence="2">The sequence shown here is derived from an EMBL/GenBank/DDBJ whole genome shotgun (WGS) entry which is preliminary data.</text>
</comment>
<dbReference type="InterPro" id="IPR000182">
    <property type="entry name" value="GNAT_dom"/>
</dbReference>
<gene>
    <name evidence="2" type="ORF">EI684_15200</name>
</gene>
<dbReference type="CDD" id="cd04301">
    <property type="entry name" value="NAT_SF"/>
    <property type="match status" value="1"/>
</dbReference>
<dbReference type="EMBL" id="RSAS01000612">
    <property type="protein sequence ID" value="RRR69598.1"/>
    <property type="molecule type" value="Genomic_DNA"/>
</dbReference>
<dbReference type="Gene3D" id="3.40.630.30">
    <property type="match status" value="1"/>
</dbReference>
<dbReference type="Pfam" id="PF00583">
    <property type="entry name" value="Acetyltransf_1"/>
    <property type="match status" value="1"/>
</dbReference>
<name>A0A426TVS2_9CHLR</name>
<dbReference type="AlphaFoldDB" id="A0A426TVS2"/>
<proteinExistence type="predicted"/>
<reference evidence="2 3" key="1">
    <citation type="submission" date="2018-12" db="EMBL/GenBank/DDBJ databases">
        <title>Genome Sequence of Candidatus Viridilinea halotolerans isolated from saline sulfide-rich spring.</title>
        <authorList>
            <person name="Grouzdev D.S."/>
            <person name="Burganskaya E.I."/>
            <person name="Krutkina M.S."/>
            <person name="Sukhacheva M.V."/>
            <person name="Gorlenko V.M."/>
        </authorList>
    </citation>
    <scope>NUCLEOTIDE SEQUENCE [LARGE SCALE GENOMIC DNA]</scope>
    <source>
        <strain evidence="2">Chok-6</strain>
    </source>
</reference>